<evidence type="ECO:0000313" key="6">
    <source>
        <dbReference type="EMBL" id="GAC67395.1"/>
    </source>
</evidence>
<dbReference type="PANTHER" id="PTHR43353:SF5">
    <property type="entry name" value="SUCCINATE-SEMIALDEHYDE DEHYDROGENASE, MITOCHONDRIAL"/>
    <property type="match status" value="1"/>
</dbReference>
<evidence type="ECO:0000256" key="4">
    <source>
        <dbReference type="RuleBase" id="RU003345"/>
    </source>
</evidence>
<evidence type="ECO:0000256" key="2">
    <source>
        <dbReference type="ARBA" id="ARBA00023002"/>
    </source>
</evidence>
<feature type="active site" evidence="3">
    <location>
        <position position="262"/>
    </location>
</feature>
<dbReference type="InterPro" id="IPR016162">
    <property type="entry name" value="Ald_DH_N"/>
</dbReference>
<dbReference type="Gene3D" id="3.40.309.10">
    <property type="entry name" value="Aldehyde Dehydrogenase, Chain A, domain 2"/>
    <property type="match status" value="1"/>
</dbReference>
<dbReference type="FunFam" id="3.40.309.10:FF:000004">
    <property type="entry name" value="Succinate-semialdehyde dehydrogenase I"/>
    <property type="match status" value="1"/>
</dbReference>
<dbReference type="GO" id="GO:0004777">
    <property type="term" value="F:succinate-semialdehyde dehydrogenase (NAD+) activity"/>
    <property type="evidence" value="ECO:0007669"/>
    <property type="project" value="TreeGrafter"/>
</dbReference>
<dbReference type="eggNOG" id="COG1012">
    <property type="taxonomic scope" value="Bacteria"/>
</dbReference>
<dbReference type="Gene3D" id="3.40.605.10">
    <property type="entry name" value="Aldehyde Dehydrogenase, Chain A, domain 1"/>
    <property type="match status" value="1"/>
</dbReference>
<dbReference type="FunFam" id="3.40.605.10:FF:000007">
    <property type="entry name" value="NAD/NADP-dependent betaine aldehyde dehydrogenase"/>
    <property type="match status" value="1"/>
</dbReference>
<gene>
    <name evidence="6" type="primary">gabD</name>
    <name evidence="6" type="ORF">GS4_07_01440</name>
</gene>
<dbReference type="InterPro" id="IPR016161">
    <property type="entry name" value="Ald_DH/histidinol_DH"/>
</dbReference>
<dbReference type="InterPro" id="IPR016163">
    <property type="entry name" value="Ald_DH_C"/>
</dbReference>
<evidence type="ECO:0000313" key="7">
    <source>
        <dbReference type="Proteomes" id="UP000011666"/>
    </source>
</evidence>
<dbReference type="OrthoDB" id="6882680at2"/>
<dbReference type="STRING" id="1223545.GS4_07_01440"/>
<dbReference type="RefSeq" id="WP_007618523.1">
    <property type="nucleotide sequence ID" value="NZ_BANX01000007.1"/>
</dbReference>
<keyword evidence="7" id="KW-1185">Reference proteome</keyword>
<evidence type="ECO:0000259" key="5">
    <source>
        <dbReference type="Pfam" id="PF00171"/>
    </source>
</evidence>
<name>M0QFM4_9ACTN</name>
<evidence type="ECO:0000256" key="3">
    <source>
        <dbReference type="PROSITE-ProRule" id="PRU10007"/>
    </source>
</evidence>
<sequence length="487" mass="50997">MSGTVITADPTTIGLSTDLWIDGRRRPAMDGGEFSVHDPATEVVIATVADATAEDALDALTAAAAVQDSWAATAPRERSEILRSAFEIVSERSEDFARLISSEMGKTLAEARGEVAYGAEYLRWFAEEAVRIDGRFTRSPSGAGQIMVTKVPVGPVLAITPWNFPLAMGTRKIGPALAAGCTIIVKPAEDTPLTMLLLAEVFDAAGLPPGVLSVLPTTSSALVAETLMGDPRLRKVTFTGSTAVGKVLVRSSADQLLRTSMELGGNAPFLVLDDADIAEAVDGAMAAKMRNGGQACTAANRFYVTESVASEFTDALAARIAALRVGPGTDPLTDVGPLINRRQAERVARLVEDAVTDGARLRVGGAIGMGEGHFFAPTLLDQVPADARILREEIFGPVAAVVTVADEDEAVVAANATDYGLAGYLYTRDVDRAAHVCARMATGMVGINRGIISDVAAPFGGVRQSGFGREGGAEGIEEYLDAKYIAI</sequence>
<proteinExistence type="inferred from homology"/>
<keyword evidence="2 4" id="KW-0560">Oxidoreductase</keyword>
<dbReference type="EMBL" id="BANX01000007">
    <property type="protein sequence ID" value="GAC67395.1"/>
    <property type="molecule type" value="Genomic_DNA"/>
</dbReference>
<protein>
    <submittedName>
        <fullName evidence="6">Succinate-semialdehyde dehydrogenase</fullName>
    </submittedName>
</protein>
<organism evidence="6 7">
    <name type="scientific">Gordonia soli NBRC 108243</name>
    <dbReference type="NCBI Taxonomy" id="1223545"/>
    <lineage>
        <taxon>Bacteria</taxon>
        <taxon>Bacillati</taxon>
        <taxon>Actinomycetota</taxon>
        <taxon>Actinomycetes</taxon>
        <taxon>Mycobacteriales</taxon>
        <taxon>Gordoniaceae</taxon>
        <taxon>Gordonia</taxon>
    </lineage>
</organism>
<dbReference type="FunFam" id="3.40.605.10:FF:000026">
    <property type="entry name" value="Aldehyde dehydrogenase, putative"/>
    <property type="match status" value="1"/>
</dbReference>
<comment type="similarity">
    <text evidence="1 4">Belongs to the aldehyde dehydrogenase family.</text>
</comment>
<feature type="domain" description="Aldehyde dehydrogenase" evidence="5">
    <location>
        <begin position="32"/>
        <end position="484"/>
    </location>
</feature>
<comment type="caution">
    <text evidence="6">The sequence shown here is derived from an EMBL/GenBank/DDBJ whole genome shotgun (WGS) entry which is preliminary data.</text>
</comment>
<dbReference type="SUPFAM" id="SSF53720">
    <property type="entry name" value="ALDH-like"/>
    <property type="match status" value="1"/>
</dbReference>
<dbReference type="InterPro" id="IPR015590">
    <property type="entry name" value="Aldehyde_DH_dom"/>
</dbReference>
<dbReference type="Proteomes" id="UP000011666">
    <property type="component" value="Unassembled WGS sequence"/>
</dbReference>
<dbReference type="GO" id="GO:0009450">
    <property type="term" value="P:gamma-aminobutyric acid catabolic process"/>
    <property type="evidence" value="ECO:0007669"/>
    <property type="project" value="TreeGrafter"/>
</dbReference>
<reference evidence="6 7" key="1">
    <citation type="submission" date="2013-01" db="EMBL/GenBank/DDBJ databases">
        <title>Whole genome shotgun sequence of Gordonia soli NBRC 108243.</title>
        <authorList>
            <person name="Isaki-Nakamura S."/>
            <person name="Hosoyama A."/>
            <person name="Tsuchikane K."/>
            <person name="Ando Y."/>
            <person name="Baba S."/>
            <person name="Ohji S."/>
            <person name="Hamada M."/>
            <person name="Tamura T."/>
            <person name="Yamazoe A."/>
            <person name="Yamazaki S."/>
            <person name="Fujita N."/>
        </authorList>
    </citation>
    <scope>NUCLEOTIDE SEQUENCE [LARGE SCALE GENOMIC DNA]</scope>
    <source>
        <strain evidence="6 7">NBRC 108243</strain>
    </source>
</reference>
<dbReference type="PROSITE" id="PS00687">
    <property type="entry name" value="ALDEHYDE_DEHYDR_GLU"/>
    <property type="match status" value="1"/>
</dbReference>
<dbReference type="PANTHER" id="PTHR43353">
    <property type="entry name" value="SUCCINATE-SEMIALDEHYDE DEHYDROGENASE, MITOCHONDRIAL"/>
    <property type="match status" value="1"/>
</dbReference>
<dbReference type="Pfam" id="PF00171">
    <property type="entry name" value="Aldedh"/>
    <property type="match status" value="1"/>
</dbReference>
<evidence type="ECO:0000256" key="1">
    <source>
        <dbReference type="ARBA" id="ARBA00009986"/>
    </source>
</evidence>
<accession>M0QFM4</accession>
<dbReference type="AlphaFoldDB" id="M0QFM4"/>
<dbReference type="CDD" id="cd07103">
    <property type="entry name" value="ALDH_F5_SSADH_GabD"/>
    <property type="match status" value="1"/>
</dbReference>
<dbReference type="InterPro" id="IPR050740">
    <property type="entry name" value="Aldehyde_DH_Superfamily"/>
</dbReference>
<dbReference type="InterPro" id="IPR029510">
    <property type="entry name" value="Ald_DH_CS_GLU"/>
</dbReference>